<dbReference type="InterPro" id="IPR019734">
    <property type="entry name" value="TPR_rpt"/>
</dbReference>
<dbReference type="Pfam" id="PF13174">
    <property type="entry name" value="TPR_6"/>
    <property type="match status" value="1"/>
</dbReference>
<dbReference type="Proteomes" id="UP000198510">
    <property type="component" value="Unassembled WGS sequence"/>
</dbReference>
<evidence type="ECO:0000256" key="1">
    <source>
        <dbReference type="SAM" id="Phobius"/>
    </source>
</evidence>
<dbReference type="AlphaFoldDB" id="A0A1G9KJ62"/>
<accession>A0A1G9KJ62</accession>
<dbReference type="Gene3D" id="1.25.40.10">
    <property type="entry name" value="Tetratricopeptide repeat domain"/>
    <property type="match status" value="1"/>
</dbReference>
<dbReference type="STRING" id="1075417.SAMN05421823_106178"/>
<gene>
    <name evidence="2" type="ORF">SAMN05421823_106178</name>
</gene>
<proteinExistence type="predicted"/>
<dbReference type="EMBL" id="FNFO01000006">
    <property type="protein sequence ID" value="SDL49751.1"/>
    <property type="molecule type" value="Genomic_DNA"/>
</dbReference>
<dbReference type="OrthoDB" id="1451921at2"/>
<evidence type="ECO:0000313" key="2">
    <source>
        <dbReference type="EMBL" id="SDL49751.1"/>
    </source>
</evidence>
<name>A0A1G9KJ62_9BACT</name>
<keyword evidence="3" id="KW-1185">Reference proteome</keyword>
<organism evidence="2 3">
    <name type="scientific">Catalinimonas alkaloidigena</name>
    <dbReference type="NCBI Taxonomy" id="1075417"/>
    <lineage>
        <taxon>Bacteria</taxon>
        <taxon>Pseudomonadati</taxon>
        <taxon>Bacteroidota</taxon>
        <taxon>Cytophagia</taxon>
        <taxon>Cytophagales</taxon>
        <taxon>Catalimonadaceae</taxon>
        <taxon>Catalinimonas</taxon>
    </lineage>
</organism>
<reference evidence="2 3" key="1">
    <citation type="submission" date="2016-10" db="EMBL/GenBank/DDBJ databases">
        <authorList>
            <person name="de Groot N.N."/>
        </authorList>
    </citation>
    <scope>NUCLEOTIDE SEQUENCE [LARGE SCALE GENOMIC DNA]</scope>
    <source>
        <strain evidence="2 3">DSM 25186</strain>
    </source>
</reference>
<evidence type="ECO:0000313" key="3">
    <source>
        <dbReference type="Proteomes" id="UP000198510"/>
    </source>
</evidence>
<feature type="transmembrane region" description="Helical" evidence="1">
    <location>
        <begin position="80"/>
        <end position="100"/>
    </location>
</feature>
<keyword evidence="1" id="KW-0812">Transmembrane</keyword>
<dbReference type="RefSeq" id="WP_089683911.1">
    <property type="nucleotide sequence ID" value="NZ_FNFO01000006.1"/>
</dbReference>
<sequence length="247" mass="28319">MDPFLFERIDAYLLETMSPEERQRFEDEVRTQPELAEEVALQRKLIQGIETESVRRLLQELHTRQTAAPVMKASPARRTWLTLTAIAASVLLILIGRWAFVQYASPSSADLYAAYYSPAPGLPTTLGATDNPDFSEGMVAYKLGNYQEARQWWLPLTQQDAANDTLNFYLGVSYLATTQTDSALYYLRRVYDAPKTSYGSSARWYMALGYLQTSEPERARELLQNFREDDPRREEIVKLLNELPKSQ</sequence>
<dbReference type="InterPro" id="IPR011990">
    <property type="entry name" value="TPR-like_helical_dom_sf"/>
</dbReference>
<protein>
    <submittedName>
        <fullName evidence="2">Tetratricopeptide repeat-containing protein</fullName>
    </submittedName>
</protein>
<keyword evidence="1" id="KW-0472">Membrane</keyword>
<keyword evidence="1" id="KW-1133">Transmembrane helix</keyword>
<dbReference type="SUPFAM" id="SSF48452">
    <property type="entry name" value="TPR-like"/>
    <property type="match status" value="1"/>
</dbReference>